<accession>A0A1L9UD07</accession>
<keyword evidence="4" id="KW-1185">Reference proteome</keyword>
<dbReference type="PANTHER" id="PTHR34502">
    <property type="entry name" value="DUF6594 DOMAIN-CONTAINING PROTEIN-RELATED"/>
    <property type="match status" value="1"/>
</dbReference>
<evidence type="ECO:0000313" key="3">
    <source>
        <dbReference type="EMBL" id="OJJ69548.1"/>
    </source>
</evidence>
<feature type="transmembrane region" description="Helical" evidence="1">
    <location>
        <begin position="258"/>
        <end position="275"/>
    </location>
</feature>
<dbReference type="PANTHER" id="PTHR34502:SF5">
    <property type="entry name" value="DUF6594 DOMAIN-CONTAINING PROTEIN"/>
    <property type="match status" value="1"/>
</dbReference>
<feature type="domain" description="DUF6594" evidence="2">
    <location>
        <begin position="20"/>
        <end position="269"/>
    </location>
</feature>
<evidence type="ECO:0000259" key="2">
    <source>
        <dbReference type="Pfam" id="PF20237"/>
    </source>
</evidence>
<dbReference type="STRING" id="767769.A0A1L9UD07"/>
<keyword evidence="1" id="KW-1133">Transmembrane helix</keyword>
<dbReference type="Proteomes" id="UP000184499">
    <property type="component" value="Unassembled WGS sequence"/>
</dbReference>
<dbReference type="InterPro" id="IPR046529">
    <property type="entry name" value="DUF6594"/>
</dbReference>
<dbReference type="OrthoDB" id="5341582at2759"/>
<keyword evidence="1" id="KW-0812">Transmembrane</keyword>
<proteinExistence type="predicted"/>
<dbReference type="OMA" id="WANAISR"/>
<sequence length="277" mass="31784">MTPPAPKFQSLNRSYPVGCPRYAALIASHESLQFCRRFRYLRARLFLYKQDYLSLLEDQLKTIDSEETHVLYLSSSRLDVNEKRKTVLEEIDRALEDYDGFIQRSSQVLQSRPPQQRDVQNLQNWIEGNLCLARHQSAYVTEANRRQELMELVTPDDTTVSLLEIFTQNFLTHFRDSLFHRNSSNVSSDPHVRIYSGVLPGLIARVFIALLIMAYLLAPVIVCNTFVNLKDRMIVIAISTTLFITTLLGLLRVRTIDLFVAGSTYATVLTVFVTTTN</sequence>
<feature type="transmembrane region" description="Helical" evidence="1">
    <location>
        <begin position="202"/>
        <end position="227"/>
    </location>
</feature>
<keyword evidence="1" id="KW-0472">Membrane</keyword>
<gene>
    <name evidence="3" type="ORF">ASPBRDRAFT_281358</name>
</gene>
<feature type="transmembrane region" description="Helical" evidence="1">
    <location>
        <begin position="233"/>
        <end position="251"/>
    </location>
</feature>
<dbReference type="GeneID" id="93574959"/>
<name>A0A1L9UD07_ASPBC</name>
<dbReference type="EMBL" id="KV878688">
    <property type="protein sequence ID" value="OJJ69548.1"/>
    <property type="molecule type" value="Genomic_DNA"/>
</dbReference>
<organism evidence="3 4">
    <name type="scientific">Aspergillus brasiliensis (strain CBS 101740 / IMI 381727 / IBT 21946)</name>
    <dbReference type="NCBI Taxonomy" id="767769"/>
    <lineage>
        <taxon>Eukaryota</taxon>
        <taxon>Fungi</taxon>
        <taxon>Dikarya</taxon>
        <taxon>Ascomycota</taxon>
        <taxon>Pezizomycotina</taxon>
        <taxon>Eurotiomycetes</taxon>
        <taxon>Eurotiomycetidae</taxon>
        <taxon>Eurotiales</taxon>
        <taxon>Aspergillaceae</taxon>
        <taxon>Aspergillus</taxon>
        <taxon>Aspergillus subgen. Circumdati</taxon>
    </lineage>
</organism>
<evidence type="ECO:0000313" key="4">
    <source>
        <dbReference type="Proteomes" id="UP000184499"/>
    </source>
</evidence>
<dbReference type="Pfam" id="PF20237">
    <property type="entry name" value="DUF6594"/>
    <property type="match status" value="1"/>
</dbReference>
<dbReference type="RefSeq" id="XP_067476797.1">
    <property type="nucleotide sequence ID" value="XM_067622471.1"/>
</dbReference>
<protein>
    <recommendedName>
        <fullName evidence="2">DUF6594 domain-containing protein</fullName>
    </recommendedName>
</protein>
<dbReference type="AlphaFoldDB" id="A0A1L9UD07"/>
<reference evidence="4" key="1">
    <citation type="journal article" date="2017" name="Genome Biol.">
        <title>Comparative genomics reveals high biological diversity and specific adaptations in the industrially and medically important fungal genus Aspergillus.</title>
        <authorList>
            <person name="de Vries R.P."/>
            <person name="Riley R."/>
            <person name="Wiebenga A."/>
            <person name="Aguilar-Osorio G."/>
            <person name="Amillis S."/>
            <person name="Uchima C.A."/>
            <person name="Anderluh G."/>
            <person name="Asadollahi M."/>
            <person name="Askin M."/>
            <person name="Barry K."/>
            <person name="Battaglia E."/>
            <person name="Bayram O."/>
            <person name="Benocci T."/>
            <person name="Braus-Stromeyer S.A."/>
            <person name="Caldana C."/>
            <person name="Canovas D."/>
            <person name="Cerqueira G.C."/>
            <person name="Chen F."/>
            <person name="Chen W."/>
            <person name="Choi C."/>
            <person name="Clum A."/>
            <person name="Dos Santos R.A."/>
            <person name="Damasio A.R."/>
            <person name="Diallinas G."/>
            <person name="Emri T."/>
            <person name="Fekete E."/>
            <person name="Flipphi M."/>
            <person name="Freyberg S."/>
            <person name="Gallo A."/>
            <person name="Gournas C."/>
            <person name="Habgood R."/>
            <person name="Hainaut M."/>
            <person name="Harispe M.L."/>
            <person name="Henrissat B."/>
            <person name="Hilden K.S."/>
            <person name="Hope R."/>
            <person name="Hossain A."/>
            <person name="Karabika E."/>
            <person name="Karaffa L."/>
            <person name="Karanyi Z."/>
            <person name="Krasevec N."/>
            <person name="Kuo A."/>
            <person name="Kusch H."/>
            <person name="LaButti K."/>
            <person name="Lagendijk E.L."/>
            <person name="Lapidus A."/>
            <person name="Levasseur A."/>
            <person name="Lindquist E."/>
            <person name="Lipzen A."/>
            <person name="Logrieco A.F."/>
            <person name="MacCabe A."/>
            <person name="Maekelae M.R."/>
            <person name="Malavazi I."/>
            <person name="Melin P."/>
            <person name="Meyer V."/>
            <person name="Mielnichuk N."/>
            <person name="Miskei M."/>
            <person name="Molnar A.P."/>
            <person name="Mule G."/>
            <person name="Ngan C.Y."/>
            <person name="Orejas M."/>
            <person name="Orosz E."/>
            <person name="Ouedraogo J.P."/>
            <person name="Overkamp K.M."/>
            <person name="Park H.-S."/>
            <person name="Perrone G."/>
            <person name="Piumi F."/>
            <person name="Punt P.J."/>
            <person name="Ram A.F."/>
            <person name="Ramon A."/>
            <person name="Rauscher S."/>
            <person name="Record E."/>
            <person name="Riano-Pachon D.M."/>
            <person name="Robert V."/>
            <person name="Roehrig J."/>
            <person name="Ruller R."/>
            <person name="Salamov A."/>
            <person name="Salih N.S."/>
            <person name="Samson R.A."/>
            <person name="Sandor E."/>
            <person name="Sanguinetti M."/>
            <person name="Schuetze T."/>
            <person name="Sepcic K."/>
            <person name="Shelest E."/>
            <person name="Sherlock G."/>
            <person name="Sophianopoulou V."/>
            <person name="Squina F.M."/>
            <person name="Sun H."/>
            <person name="Susca A."/>
            <person name="Todd R.B."/>
            <person name="Tsang A."/>
            <person name="Unkles S.E."/>
            <person name="van de Wiele N."/>
            <person name="van Rossen-Uffink D."/>
            <person name="Oliveira J.V."/>
            <person name="Vesth T.C."/>
            <person name="Visser J."/>
            <person name="Yu J.-H."/>
            <person name="Zhou M."/>
            <person name="Andersen M.R."/>
            <person name="Archer D.B."/>
            <person name="Baker S.E."/>
            <person name="Benoit I."/>
            <person name="Brakhage A.A."/>
            <person name="Braus G.H."/>
            <person name="Fischer R."/>
            <person name="Frisvad J.C."/>
            <person name="Goldman G.H."/>
            <person name="Houbraken J."/>
            <person name="Oakley B."/>
            <person name="Pocsi I."/>
            <person name="Scazzocchio C."/>
            <person name="Seiboth B."/>
            <person name="vanKuyk P.A."/>
            <person name="Wortman J."/>
            <person name="Dyer P.S."/>
            <person name="Grigoriev I.V."/>
        </authorList>
    </citation>
    <scope>NUCLEOTIDE SEQUENCE [LARGE SCALE GENOMIC DNA]</scope>
    <source>
        <strain evidence="4">CBS 101740 / IMI 381727 / IBT 21946</strain>
    </source>
</reference>
<dbReference type="VEuPathDB" id="FungiDB:ASPBRDRAFT_281358"/>
<evidence type="ECO:0000256" key="1">
    <source>
        <dbReference type="SAM" id="Phobius"/>
    </source>
</evidence>